<gene>
    <name evidence="2" type="ORF">L0U88_14380</name>
</gene>
<name>A0ABS9BL34_9BACT</name>
<dbReference type="EMBL" id="JAKEVY010000003">
    <property type="protein sequence ID" value="MCF1715822.1"/>
    <property type="molecule type" value="Genomic_DNA"/>
</dbReference>
<proteinExistence type="predicted"/>
<keyword evidence="3" id="KW-1185">Reference proteome</keyword>
<evidence type="ECO:0000313" key="3">
    <source>
        <dbReference type="Proteomes" id="UP001200145"/>
    </source>
</evidence>
<comment type="caution">
    <text evidence="2">The sequence shown here is derived from an EMBL/GenBank/DDBJ whole genome shotgun (WGS) entry which is preliminary data.</text>
</comment>
<dbReference type="Pfam" id="PF09407">
    <property type="entry name" value="AbiEi_1"/>
    <property type="match status" value="1"/>
</dbReference>
<reference evidence="2 3" key="1">
    <citation type="submission" date="2022-01" db="EMBL/GenBank/DDBJ databases">
        <title>Flavihumibacter sp. nov., isolated from sediment of a river.</title>
        <authorList>
            <person name="Liu H."/>
        </authorList>
    </citation>
    <scope>NUCLEOTIDE SEQUENCE [LARGE SCALE GENOMIC DNA]</scope>
    <source>
        <strain evidence="2 3">RY-1</strain>
    </source>
</reference>
<organism evidence="2 3">
    <name type="scientific">Flavihumibacter fluminis</name>
    <dbReference type="NCBI Taxonomy" id="2909236"/>
    <lineage>
        <taxon>Bacteria</taxon>
        <taxon>Pseudomonadati</taxon>
        <taxon>Bacteroidota</taxon>
        <taxon>Chitinophagia</taxon>
        <taxon>Chitinophagales</taxon>
        <taxon>Chitinophagaceae</taxon>
        <taxon>Flavihumibacter</taxon>
    </lineage>
</organism>
<evidence type="ECO:0000259" key="1">
    <source>
        <dbReference type="Pfam" id="PF09407"/>
    </source>
</evidence>
<dbReference type="InterPro" id="IPR018547">
    <property type="entry name" value="AbiEi_C"/>
</dbReference>
<feature type="domain" description="AbiEi antitoxin C-terminal" evidence="1">
    <location>
        <begin position="30"/>
        <end position="172"/>
    </location>
</feature>
<accession>A0ABS9BL34</accession>
<dbReference type="RefSeq" id="WP_234866770.1">
    <property type="nucleotide sequence ID" value="NZ_JAKEVY010000003.1"/>
</dbReference>
<dbReference type="Proteomes" id="UP001200145">
    <property type="component" value="Unassembled WGS sequence"/>
</dbReference>
<sequence length="227" mass="25628">MRLAAKGSILSIHKGYYLIIPPQYKSKGVLPPALYLDAFMKELNRPYYLALLNAAVYHGASHQQPQEFFVVTNFPVLRPTAKKGLKVNYISKKEIPEELLEKRKTEAGYLNISNPVLTATDLVQYAKRVGGITRVAEVLIELVDVIKPEAFNTELVDYVPAAILQRLGYLLEKVLQNFSLADALEKAIQKNEITMFRTPLKVAAETKGFPVNERWKVIVNTQVELNE</sequence>
<evidence type="ECO:0000313" key="2">
    <source>
        <dbReference type="EMBL" id="MCF1715822.1"/>
    </source>
</evidence>
<protein>
    <submittedName>
        <fullName evidence="2">Type IV toxin-antitoxin system AbiEi family antitoxin</fullName>
    </submittedName>
</protein>